<sequence length="73" mass="7654">MLGGSCINPPLQECDPGQDVCGVSFSPLSKPDDVKILASGCSTKDSCLAGKKRFNALVRCCCTDTACLQEVVE</sequence>
<evidence type="ECO:0000313" key="2">
    <source>
        <dbReference type="Proteomes" id="UP000812440"/>
    </source>
</evidence>
<evidence type="ECO:0000313" key="1">
    <source>
        <dbReference type="EMBL" id="KAG8433459.1"/>
    </source>
</evidence>
<dbReference type="SUPFAM" id="SSF57302">
    <property type="entry name" value="Snake toxin-like"/>
    <property type="match status" value="1"/>
</dbReference>
<dbReference type="AlphaFoldDB" id="A0A8T2IKT7"/>
<proteinExistence type="predicted"/>
<dbReference type="EMBL" id="JAACNH010000009">
    <property type="protein sequence ID" value="KAG8433459.1"/>
    <property type="molecule type" value="Genomic_DNA"/>
</dbReference>
<comment type="caution">
    <text evidence="1">The sequence shown here is derived from an EMBL/GenBank/DDBJ whole genome shotgun (WGS) entry which is preliminary data.</text>
</comment>
<dbReference type="Proteomes" id="UP000812440">
    <property type="component" value="Chromosome 9"/>
</dbReference>
<dbReference type="InterPro" id="IPR045860">
    <property type="entry name" value="Snake_toxin-like_sf"/>
</dbReference>
<protein>
    <submittedName>
        <fullName evidence="1">Uncharacterized protein</fullName>
    </submittedName>
</protein>
<gene>
    <name evidence="1" type="ORF">GDO86_017658</name>
</gene>
<reference evidence="1" key="1">
    <citation type="thesis" date="2020" institute="ProQuest LLC" country="789 East Eisenhower Parkway, Ann Arbor, MI, USA">
        <title>Comparative Genomics and Chromosome Evolution.</title>
        <authorList>
            <person name="Mudd A.B."/>
        </authorList>
    </citation>
    <scope>NUCLEOTIDE SEQUENCE</scope>
    <source>
        <strain evidence="1">Female2</strain>
        <tissue evidence="1">Blood</tissue>
    </source>
</reference>
<keyword evidence="2" id="KW-1185">Reference proteome</keyword>
<name>A0A8T2IKT7_9PIPI</name>
<accession>A0A8T2IKT7</accession>
<organism evidence="1 2">
    <name type="scientific">Hymenochirus boettgeri</name>
    <name type="common">Congo dwarf clawed frog</name>
    <dbReference type="NCBI Taxonomy" id="247094"/>
    <lineage>
        <taxon>Eukaryota</taxon>
        <taxon>Metazoa</taxon>
        <taxon>Chordata</taxon>
        <taxon>Craniata</taxon>
        <taxon>Vertebrata</taxon>
        <taxon>Euteleostomi</taxon>
        <taxon>Amphibia</taxon>
        <taxon>Batrachia</taxon>
        <taxon>Anura</taxon>
        <taxon>Pipoidea</taxon>
        <taxon>Pipidae</taxon>
        <taxon>Pipinae</taxon>
        <taxon>Hymenochirus</taxon>
    </lineage>
</organism>